<dbReference type="InterPro" id="IPR002938">
    <property type="entry name" value="FAD-bd"/>
</dbReference>
<dbReference type="InterPro" id="IPR011295">
    <property type="entry name" value="UbiH"/>
</dbReference>
<dbReference type="PRINTS" id="PR00420">
    <property type="entry name" value="RNGMNOXGNASE"/>
</dbReference>
<dbReference type="InterPro" id="IPR010971">
    <property type="entry name" value="UbiH/COQ6"/>
</dbReference>
<accession>A0ABS5STY4</accession>
<evidence type="ECO:0000256" key="7">
    <source>
        <dbReference type="ARBA" id="ARBA00023033"/>
    </source>
</evidence>
<dbReference type="InterPro" id="IPR036188">
    <property type="entry name" value="FAD/NAD-bd_sf"/>
</dbReference>
<comment type="caution">
    <text evidence="9">The sequence shown here is derived from an EMBL/GenBank/DDBJ whole genome shotgun (WGS) entry which is preliminary data.</text>
</comment>
<evidence type="ECO:0000259" key="8">
    <source>
        <dbReference type="Pfam" id="PF01494"/>
    </source>
</evidence>
<dbReference type="PANTHER" id="PTHR43876:SF8">
    <property type="entry name" value="2-OCTAPRENYL-6-METHOXYPHENOL HYDROXYLASE"/>
    <property type="match status" value="1"/>
</dbReference>
<comment type="similarity">
    <text evidence="3">Belongs to the UbiH/COQ6 family.</text>
</comment>
<dbReference type="SUPFAM" id="SSF51905">
    <property type="entry name" value="FAD/NAD(P)-binding domain"/>
    <property type="match status" value="1"/>
</dbReference>
<dbReference type="Pfam" id="PF01494">
    <property type="entry name" value="FAD_binding_3"/>
    <property type="match status" value="1"/>
</dbReference>
<evidence type="ECO:0000313" key="9">
    <source>
        <dbReference type="EMBL" id="MBT0723517.1"/>
    </source>
</evidence>
<evidence type="ECO:0000256" key="4">
    <source>
        <dbReference type="ARBA" id="ARBA00022630"/>
    </source>
</evidence>
<feature type="domain" description="FAD-binding" evidence="8">
    <location>
        <begin position="2"/>
        <end position="338"/>
    </location>
</feature>
<comment type="cofactor">
    <cofactor evidence="1">
        <name>FAD</name>
        <dbReference type="ChEBI" id="CHEBI:57692"/>
    </cofactor>
</comment>
<dbReference type="NCBIfam" id="TIGR01988">
    <property type="entry name" value="Ubi-OHases"/>
    <property type="match status" value="1"/>
</dbReference>
<dbReference type="RefSeq" id="WP_214236231.1">
    <property type="nucleotide sequence ID" value="NZ_JABBFR010000003.1"/>
</dbReference>
<keyword evidence="4" id="KW-0285">Flavoprotein</keyword>
<dbReference type="Gene3D" id="3.50.50.60">
    <property type="entry name" value="FAD/NAD(P)-binding domain"/>
    <property type="match status" value="2"/>
</dbReference>
<proteinExistence type="inferred from homology"/>
<dbReference type="Proteomes" id="UP000790096">
    <property type="component" value="Unassembled WGS sequence"/>
</dbReference>
<keyword evidence="6 9" id="KW-0560">Oxidoreductase</keyword>
<dbReference type="EC" id="1.14.13.-" evidence="9"/>
<dbReference type="NCBIfam" id="NF004356">
    <property type="entry name" value="PRK05732.1"/>
    <property type="match status" value="1"/>
</dbReference>
<reference evidence="9 10" key="1">
    <citation type="submission" date="2020-04" db="EMBL/GenBank/DDBJ databases">
        <title>Genome sequencing of Rosenbergiella species.</title>
        <authorList>
            <person name="Alvarez-Perez S."/>
            <person name="Lievens B."/>
        </authorList>
    </citation>
    <scope>NUCLEOTIDE SEQUENCE [LARGE SCALE GENOMIC DNA]</scope>
    <source>
        <strain evidence="9 10">S61</strain>
    </source>
</reference>
<dbReference type="EMBL" id="JABBFR010000003">
    <property type="protein sequence ID" value="MBT0723517.1"/>
    <property type="molecule type" value="Genomic_DNA"/>
</dbReference>
<dbReference type="GO" id="GO:0016491">
    <property type="term" value="F:oxidoreductase activity"/>
    <property type="evidence" value="ECO:0007669"/>
    <property type="project" value="UniProtKB-KW"/>
</dbReference>
<gene>
    <name evidence="9" type="primary">ubiH</name>
    <name evidence="9" type="synonym">visB</name>
    <name evidence="9" type="ORF">HH682_03460</name>
</gene>
<comment type="pathway">
    <text evidence="2">Cofactor biosynthesis; ubiquinone biosynthesis.</text>
</comment>
<keyword evidence="5" id="KW-0274">FAD</keyword>
<evidence type="ECO:0000256" key="6">
    <source>
        <dbReference type="ARBA" id="ARBA00023002"/>
    </source>
</evidence>
<evidence type="ECO:0000256" key="5">
    <source>
        <dbReference type="ARBA" id="ARBA00022827"/>
    </source>
</evidence>
<organism evidence="9 10">
    <name type="scientific">Rosenbergiella gaditana</name>
    <dbReference type="NCBI Taxonomy" id="2726987"/>
    <lineage>
        <taxon>Bacteria</taxon>
        <taxon>Pseudomonadati</taxon>
        <taxon>Pseudomonadota</taxon>
        <taxon>Gammaproteobacteria</taxon>
        <taxon>Enterobacterales</taxon>
        <taxon>Erwiniaceae</taxon>
        <taxon>Rosenbergiella</taxon>
    </lineage>
</organism>
<dbReference type="PANTHER" id="PTHR43876">
    <property type="entry name" value="UBIQUINONE BIOSYNTHESIS MONOOXYGENASE COQ6, MITOCHONDRIAL"/>
    <property type="match status" value="1"/>
</dbReference>
<evidence type="ECO:0000256" key="2">
    <source>
        <dbReference type="ARBA" id="ARBA00004749"/>
    </source>
</evidence>
<evidence type="ECO:0000256" key="1">
    <source>
        <dbReference type="ARBA" id="ARBA00001974"/>
    </source>
</evidence>
<evidence type="ECO:0000313" key="10">
    <source>
        <dbReference type="Proteomes" id="UP000790096"/>
    </source>
</evidence>
<dbReference type="InterPro" id="IPR051205">
    <property type="entry name" value="UbiH/COQ6_monooxygenase"/>
</dbReference>
<dbReference type="InterPro" id="IPR018168">
    <property type="entry name" value="Ubi_Hdrlase_CS"/>
</dbReference>
<dbReference type="NCBIfam" id="TIGR01984">
    <property type="entry name" value="UbiH"/>
    <property type="match status" value="1"/>
</dbReference>
<dbReference type="PROSITE" id="PS01304">
    <property type="entry name" value="UBIH"/>
    <property type="match status" value="1"/>
</dbReference>
<keyword evidence="7" id="KW-0503">Monooxygenase</keyword>
<keyword evidence="10" id="KW-1185">Reference proteome</keyword>
<protein>
    <submittedName>
        <fullName evidence="9">2-octaprenyl-6-methoxyphenyl hydroxylase</fullName>
        <ecNumber evidence="9">1.14.13.-</ecNumber>
    </submittedName>
</protein>
<name>A0ABS5STY4_9GAMM</name>
<evidence type="ECO:0000256" key="3">
    <source>
        <dbReference type="ARBA" id="ARBA00005349"/>
    </source>
</evidence>
<sequence>MSVIIVGGGMAGATLALALSTLSQGKISVTLVEGSSPHEAAHPGFDSRAIALAAGTCQQLARIGVWSALKPFATPITDIHVSDRGHLGQVELCREDYHLPALGNVIELHAAGKVLFQRLHQAPGVTLRCPEKVVNLTRSAQQVSVTLESGQTLDAQTLVIASGSRSALATQAGFVWQRDDYHQVAIIANVSTSMPHNGRAYERFTQYGPIALLPMSENRLSLVWCVSASTSEQLLVADNALFLQQLQREFGWRLGQFTEVGQRESYPLSLHQAQSLITHRSVVIGNAAQSLHPIAGQGFNLGLRDVMSLAESLAEAYSQQQDIGHFSVLNRYQQRRAQDRATTISITDGLVRLFANDNLPLIIGRNLGLLAMERVTGLKHHLASRTLGWVKR</sequence>